<proteinExistence type="predicted"/>
<dbReference type="PANTHER" id="PTHR35807:SF1">
    <property type="entry name" value="TRANSCRIPTIONAL REGULATOR REDD"/>
    <property type="match status" value="1"/>
</dbReference>
<dbReference type="AlphaFoldDB" id="A0A0D8JIL8"/>
<comment type="caution">
    <text evidence="2">The sequence shown here is derived from an EMBL/GenBank/DDBJ whole genome shotgun (WGS) entry which is preliminary data.</text>
</comment>
<dbReference type="PANTHER" id="PTHR35807">
    <property type="entry name" value="TRANSCRIPTIONAL REGULATOR REDD-RELATED"/>
    <property type="match status" value="1"/>
</dbReference>
<keyword evidence="3" id="KW-1185">Reference proteome</keyword>
<dbReference type="GO" id="GO:0003677">
    <property type="term" value="F:DNA binding"/>
    <property type="evidence" value="ECO:0007669"/>
    <property type="project" value="UniProtKB-KW"/>
</dbReference>
<keyword evidence="1" id="KW-0472">Membrane</keyword>
<evidence type="ECO:0000313" key="2">
    <source>
        <dbReference type="EMBL" id="KJF45693.1"/>
    </source>
</evidence>
<feature type="transmembrane region" description="Helical" evidence="1">
    <location>
        <begin position="550"/>
        <end position="568"/>
    </location>
</feature>
<dbReference type="InterPro" id="IPR015915">
    <property type="entry name" value="Kelch-typ_b-propeller"/>
</dbReference>
<evidence type="ECO:0000313" key="3">
    <source>
        <dbReference type="Proteomes" id="UP000032544"/>
    </source>
</evidence>
<name>A0A0D8JIL8_9BACT</name>
<reference evidence="2 3" key="1">
    <citation type="submission" date="2014-09" db="EMBL/GenBank/DDBJ databases">
        <title>Draft Genome Sequence of Draconibacterium sp. JN14CK-3.</title>
        <authorList>
            <person name="Dong C."/>
            <person name="Lai Q."/>
            <person name="Shao Z."/>
        </authorList>
    </citation>
    <scope>NUCLEOTIDE SEQUENCE [LARGE SCALE GENOMIC DNA]</scope>
    <source>
        <strain evidence="2 3">JN14CK-3</strain>
    </source>
</reference>
<accession>A0A0D8JIL8</accession>
<dbReference type="Proteomes" id="UP000032544">
    <property type="component" value="Unassembled WGS sequence"/>
</dbReference>
<sequence length="831" mass="95395">MKLHYITLIIVLLNFQGSFLRGLKFNGGEVPIAERTSYNVFDDSNIAFSDSFDIDFDLSLYPPTLIGYIIRIKNTESDKIFNLFYDGQGPDLVFRFNQEGKSSLIIARMSKEYLLNTYWFNMKISFDLKNDSISLKIHDQTFSAANVGLPKKYHPVILFGKSDYIIDVPSFAIKELSIGNKDKYHFDLNENEGSIVHDINGKSIGNVSNPEWLINDAYHWRHKISFQSGSVAGANYNPQKKEIYYFNRDTIHKYNVRTEKTEVIAFNEPCPVNLFLGTNFLDPANNKLYSYEVFFERKNDIPTVASLDLSTHNWTAETTQELPIQLHHHGSFFDPENRQYTIFGGFGNMFYNNDFFSYSLENKGWQTLAGFTGDFLSPRYFSSVGYSKKTNSAYIFGGMGNESGEQIVGRKYYYDLYKVDLNTKNITKLWEIPWEGDNVVPVRGMVILNDSSFYTFCYPEHYSESYLRLYRFAIADGSYEILGDSVPIRSDKITTNANLYFDEGLHTLYALIQEFDDDIASELKVYSLAFPPITAEELVNYSKPNNPGTARLIIILSSIILVIAFIFYRRIKLKYSSERNGSGGLSRLRNKRKVIVKPNSIYLFGDFAAHDRNNKDITYMFSTRLKQMLILLLQHSAEKDGISSQKLGSILWPGKPAQKVKNLRGVTINHLRKALSEFDGVELVYEKGCFKLVLSDEFYCDYTRCLELISGKEPGENQLELLELLGRGKFLKLADDSVYDSFKQEAENKLEPALLLEMENAYNAEAYQLSIEFSEVIFNIDPLNEVALTFLVKALQKLKLNEEAKLRYNAYTLEYKKVMGNNYPNPNKLLG</sequence>
<keyword evidence="2" id="KW-0238">DNA-binding</keyword>
<keyword evidence="1" id="KW-1133">Transmembrane helix</keyword>
<dbReference type="EMBL" id="JRHC01000001">
    <property type="protein sequence ID" value="KJF45693.1"/>
    <property type="molecule type" value="Genomic_DNA"/>
</dbReference>
<dbReference type="Pfam" id="PF24681">
    <property type="entry name" value="Kelch_KLHDC2_KLHL20_DRC7"/>
    <property type="match status" value="1"/>
</dbReference>
<dbReference type="SUPFAM" id="SSF117281">
    <property type="entry name" value="Kelch motif"/>
    <property type="match status" value="1"/>
</dbReference>
<dbReference type="InterPro" id="IPR051677">
    <property type="entry name" value="AfsR-DnrI-RedD_regulator"/>
</dbReference>
<dbReference type="PATRIC" id="fig|1544798.3.peg.2062"/>
<dbReference type="STRING" id="1544798.LH29_10250"/>
<dbReference type="GO" id="GO:0006355">
    <property type="term" value="P:regulation of DNA-templated transcription"/>
    <property type="evidence" value="ECO:0007669"/>
    <property type="project" value="TreeGrafter"/>
</dbReference>
<organism evidence="2 3">
    <name type="scientific">Draconibacterium sediminis</name>
    <dbReference type="NCBI Taxonomy" id="1544798"/>
    <lineage>
        <taxon>Bacteria</taxon>
        <taxon>Pseudomonadati</taxon>
        <taxon>Bacteroidota</taxon>
        <taxon>Bacteroidia</taxon>
        <taxon>Marinilabiliales</taxon>
        <taxon>Prolixibacteraceae</taxon>
        <taxon>Draconibacterium</taxon>
    </lineage>
</organism>
<gene>
    <name evidence="2" type="ORF">LH29_10250</name>
</gene>
<dbReference type="Gene3D" id="2.120.10.80">
    <property type="entry name" value="Kelch-type beta propeller"/>
    <property type="match status" value="1"/>
</dbReference>
<protein>
    <submittedName>
        <fullName evidence="2">DNA-binding transcriptional activator</fullName>
    </submittedName>
</protein>
<evidence type="ECO:0000256" key="1">
    <source>
        <dbReference type="SAM" id="Phobius"/>
    </source>
</evidence>
<keyword evidence="1" id="KW-0812">Transmembrane</keyword>